<reference evidence="1" key="2">
    <citation type="submission" date="2023-06" db="EMBL/GenBank/DDBJ databases">
        <authorList>
            <person name="Swenson N.G."/>
            <person name="Wegrzyn J.L."/>
            <person name="Mcevoy S.L."/>
        </authorList>
    </citation>
    <scope>NUCLEOTIDE SEQUENCE</scope>
    <source>
        <strain evidence="1">NS2018</strain>
        <tissue evidence="1">Leaf</tissue>
    </source>
</reference>
<organism evidence="1 2">
    <name type="scientific">Acer saccharum</name>
    <name type="common">Sugar maple</name>
    <dbReference type="NCBI Taxonomy" id="4024"/>
    <lineage>
        <taxon>Eukaryota</taxon>
        <taxon>Viridiplantae</taxon>
        <taxon>Streptophyta</taxon>
        <taxon>Embryophyta</taxon>
        <taxon>Tracheophyta</taxon>
        <taxon>Spermatophyta</taxon>
        <taxon>Magnoliopsida</taxon>
        <taxon>eudicotyledons</taxon>
        <taxon>Gunneridae</taxon>
        <taxon>Pentapetalae</taxon>
        <taxon>rosids</taxon>
        <taxon>malvids</taxon>
        <taxon>Sapindales</taxon>
        <taxon>Sapindaceae</taxon>
        <taxon>Hippocastanoideae</taxon>
        <taxon>Acereae</taxon>
        <taxon>Acer</taxon>
    </lineage>
</organism>
<dbReference type="EMBL" id="JAUESC010000001">
    <property type="protein sequence ID" value="KAK0607652.1"/>
    <property type="molecule type" value="Genomic_DNA"/>
</dbReference>
<reference evidence="1" key="1">
    <citation type="journal article" date="2022" name="Plant J.">
        <title>Strategies of tolerance reflected in two North American maple genomes.</title>
        <authorList>
            <person name="McEvoy S.L."/>
            <person name="Sezen U.U."/>
            <person name="Trouern-Trend A."/>
            <person name="McMahon S.M."/>
            <person name="Schaberg P.G."/>
            <person name="Yang J."/>
            <person name="Wegrzyn J.L."/>
            <person name="Swenson N.G."/>
        </authorList>
    </citation>
    <scope>NUCLEOTIDE SEQUENCE</scope>
    <source>
        <strain evidence="1">NS2018</strain>
    </source>
</reference>
<evidence type="ECO:0000313" key="1">
    <source>
        <dbReference type="EMBL" id="KAK0607652.1"/>
    </source>
</evidence>
<comment type="caution">
    <text evidence="1">The sequence shown here is derived from an EMBL/GenBank/DDBJ whole genome shotgun (WGS) entry which is preliminary data.</text>
</comment>
<dbReference type="Proteomes" id="UP001168877">
    <property type="component" value="Unassembled WGS sequence"/>
</dbReference>
<keyword evidence="2" id="KW-1185">Reference proteome</keyword>
<gene>
    <name evidence="1" type="ORF">LWI29_018158</name>
</gene>
<dbReference type="AlphaFoldDB" id="A0AA39TLC2"/>
<protein>
    <recommendedName>
        <fullName evidence="3">Ankyrin repeat-containing protein</fullName>
    </recommendedName>
</protein>
<proteinExistence type="predicted"/>
<dbReference type="InterPro" id="IPR036770">
    <property type="entry name" value="Ankyrin_rpt-contain_sf"/>
</dbReference>
<dbReference type="InterPro" id="IPR002110">
    <property type="entry name" value="Ankyrin_rpt"/>
</dbReference>
<dbReference type="PANTHER" id="PTHR24121">
    <property type="entry name" value="NO MECHANORECEPTOR POTENTIAL C, ISOFORM D-RELATED"/>
    <property type="match status" value="1"/>
</dbReference>
<accession>A0AA39TLC2</accession>
<dbReference type="SUPFAM" id="SSF48403">
    <property type="entry name" value="Ankyrin repeat"/>
    <property type="match status" value="2"/>
</dbReference>
<dbReference type="PANTHER" id="PTHR24121:SF20">
    <property type="entry name" value="TONSOKU-LIKE PROTEIN"/>
    <property type="match status" value="1"/>
</dbReference>
<sequence>MPLLGDNPRSMLRTAITEWDETVLHIATGAKQVAFMEEIIELMKPDDLKLQDLNGSTAFCFTAAAGSIKISKLMLDKNLDLLTLRGAKNMLPLYMAALFGRMEMANFLYDGTESHLTPQDEADLFFKSINTDMYGKNQDQYRLKCVPLQKAALTGNLEEAMPLLGDNPRSMLRTAITEWDETVLHIATGAKQVTFVEEIIELMKPDDLKLQDLNGSTAFCFTTAVGSIEISKLMLDKNLDLLTLRGAKNMLPLYMAALFGRMEMANFLYDGTELFFKSINTDMYGNLEEAMPLLGDNPRSMLRTTITEWDEIVLHIATRAKQVAFVEEIIELMKPDDLKLQDLNGSTAFCFSAAAGIIEISKLMLDKNLDLLTLRGAKNMLPLYMAALFGRMEMANFLYDGTESHLTPQDEANLFFKSINTDMYDMASKLLQHQPQLAVTRDMHQNTALHMLARKPSSMFARRRTGLFKMITNSS</sequence>
<dbReference type="Gene3D" id="1.25.40.20">
    <property type="entry name" value="Ankyrin repeat-containing domain"/>
    <property type="match status" value="3"/>
</dbReference>
<evidence type="ECO:0008006" key="3">
    <source>
        <dbReference type="Google" id="ProtNLM"/>
    </source>
</evidence>
<name>A0AA39TLC2_ACESA</name>
<dbReference type="SMART" id="SM00248">
    <property type="entry name" value="ANK"/>
    <property type="match status" value="10"/>
</dbReference>
<evidence type="ECO:0000313" key="2">
    <source>
        <dbReference type="Proteomes" id="UP001168877"/>
    </source>
</evidence>
<dbReference type="Pfam" id="PF12796">
    <property type="entry name" value="Ank_2"/>
    <property type="match status" value="3"/>
</dbReference>